<proteinExistence type="predicted"/>
<dbReference type="Proteomes" id="UP000606786">
    <property type="component" value="Unassembled WGS sequence"/>
</dbReference>
<evidence type="ECO:0000256" key="2">
    <source>
        <dbReference type="ARBA" id="ARBA00022525"/>
    </source>
</evidence>
<gene>
    <name evidence="5" type="ORF">CCAP1982_LOCUS19692</name>
</gene>
<evidence type="ECO:0000313" key="6">
    <source>
        <dbReference type="Proteomes" id="UP000606786"/>
    </source>
</evidence>
<name>A0A811VBK1_CERCA</name>
<sequence>MLNLKICLAVVCFCFALHSVNANCDVYGSILKKGEIKSVPGKCSQIVCKGANYDDYEVKACPNAYAPKNCNFVPPDLSKPYPQCCPHWKC</sequence>
<dbReference type="SMART" id="SM01318">
    <property type="entry name" value="SVWC"/>
    <property type="match status" value="1"/>
</dbReference>
<evidence type="ECO:0000313" key="5">
    <source>
        <dbReference type="EMBL" id="CAD7011603.1"/>
    </source>
</evidence>
<reference evidence="5" key="1">
    <citation type="submission" date="2020-11" db="EMBL/GenBank/DDBJ databases">
        <authorList>
            <person name="Whitehead M."/>
        </authorList>
    </citation>
    <scope>NUCLEOTIDE SEQUENCE</scope>
    <source>
        <strain evidence="5">EGII</strain>
    </source>
</reference>
<feature type="domain" description="Single" evidence="4">
    <location>
        <begin position="24"/>
        <end position="90"/>
    </location>
</feature>
<keyword evidence="2" id="KW-0964">Secreted</keyword>
<dbReference type="EMBL" id="CAJHJT010000056">
    <property type="protein sequence ID" value="CAD7011603.1"/>
    <property type="molecule type" value="Genomic_DNA"/>
</dbReference>
<comment type="caution">
    <text evidence="5">The sequence shown here is derived from an EMBL/GenBank/DDBJ whole genome shotgun (WGS) entry which is preliminary data.</text>
</comment>
<comment type="subcellular location">
    <subcellularLocation>
        <location evidence="1">Secreted</location>
    </subcellularLocation>
</comment>
<dbReference type="AlphaFoldDB" id="A0A811VBK1"/>
<dbReference type="InterPro" id="IPR029277">
    <property type="entry name" value="SVWC_dom"/>
</dbReference>
<keyword evidence="3" id="KW-0732">Signal</keyword>
<keyword evidence="6" id="KW-1185">Reference proteome</keyword>
<evidence type="ECO:0000259" key="4">
    <source>
        <dbReference type="SMART" id="SM01318"/>
    </source>
</evidence>
<feature type="chain" id="PRO_5032344968" evidence="3">
    <location>
        <begin position="23"/>
        <end position="90"/>
    </location>
</feature>
<dbReference type="GO" id="GO:0005576">
    <property type="term" value="C:extracellular region"/>
    <property type="evidence" value="ECO:0007669"/>
    <property type="project" value="UniProtKB-SubCell"/>
</dbReference>
<evidence type="ECO:0000256" key="1">
    <source>
        <dbReference type="ARBA" id="ARBA00004613"/>
    </source>
</evidence>
<accession>A0A811VBK1</accession>
<feature type="signal peptide" evidence="3">
    <location>
        <begin position="1"/>
        <end position="22"/>
    </location>
</feature>
<dbReference type="Pfam" id="PF15430">
    <property type="entry name" value="SVWC"/>
    <property type="match status" value="1"/>
</dbReference>
<protein>
    <submittedName>
        <fullName evidence="5">(Mediterranean fruit fly) hypothetical protein</fullName>
    </submittedName>
</protein>
<organism evidence="5 6">
    <name type="scientific">Ceratitis capitata</name>
    <name type="common">Mediterranean fruit fly</name>
    <name type="synonym">Tephritis capitata</name>
    <dbReference type="NCBI Taxonomy" id="7213"/>
    <lineage>
        <taxon>Eukaryota</taxon>
        <taxon>Metazoa</taxon>
        <taxon>Ecdysozoa</taxon>
        <taxon>Arthropoda</taxon>
        <taxon>Hexapoda</taxon>
        <taxon>Insecta</taxon>
        <taxon>Pterygota</taxon>
        <taxon>Neoptera</taxon>
        <taxon>Endopterygota</taxon>
        <taxon>Diptera</taxon>
        <taxon>Brachycera</taxon>
        <taxon>Muscomorpha</taxon>
        <taxon>Tephritoidea</taxon>
        <taxon>Tephritidae</taxon>
        <taxon>Ceratitis</taxon>
        <taxon>Ceratitis</taxon>
    </lineage>
</organism>
<evidence type="ECO:0000256" key="3">
    <source>
        <dbReference type="SAM" id="SignalP"/>
    </source>
</evidence>